<evidence type="ECO:0000313" key="1">
    <source>
        <dbReference type="EMBL" id="CEG44170.1"/>
    </source>
</evidence>
<proteinExistence type="predicted"/>
<organism evidence="1 2">
    <name type="scientific">Plasmopara halstedii</name>
    <name type="common">Downy mildew of sunflower</name>
    <dbReference type="NCBI Taxonomy" id="4781"/>
    <lineage>
        <taxon>Eukaryota</taxon>
        <taxon>Sar</taxon>
        <taxon>Stramenopiles</taxon>
        <taxon>Oomycota</taxon>
        <taxon>Peronosporomycetes</taxon>
        <taxon>Peronosporales</taxon>
        <taxon>Peronosporaceae</taxon>
        <taxon>Plasmopara</taxon>
    </lineage>
</organism>
<evidence type="ECO:0000313" key="2">
    <source>
        <dbReference type="Proteomes" id="UP000054928"/>
    </source>
</evidence>
<reference evidence="2" key="1">
    <citation type="submission" date="2014-09" db="EMBL/GenBank/DDBJ databases">
        <authorList>
            <person name="Sharma Rahul"/>
            <person name="Thines Marco"/>
        </authorList>
    </citation>
    <scope>NUCLEOTIDE SEQUENCE [LARGE SCALE GENOMIC DNA]</scope>
</reference>
<name>A0A0P1AU40_PLAHL</name>
<dbReference type="RefSeq" id="XP_024580539.1">
    <property type="nucleotide sequence ID" value="XM_024730242.1"/>
</dbReference>
<protein>
    <submittedName>
        <fullName evidence="1">Uncharacterized protein</fullName>
    </submittedName>
</protein>
<dbReference type="AlphaFoldDB" id="A0A0P1AU40"/>
<dbReference type="GeneID" id="36409483"/>
<sequence length="82" mass="9553">MTSPRAIQQIPHRSIFFRFILFVHSFGVPRSGGNSYPTFMRRVHVYALEYRHSNTDQCAYGADYIVAASFCILKHRMRESNP</sequence>
<dbReference type="EMBL" id="CCYD01000810">
    <property type="protein sequence ID" value="CEG44170.1"/>
    <property type="molecule type" value="Genomic_DNA"/>
</dbReference>
<accession>A0A0P1AU40</accession>
<dbReference type="Proteomes" id="UP000054928">
    <property type="component" value="Unassembled WGS sequence"/>
</dbReference>
<keyword evidence="2" id="KW-1185">Reference proteome</keyword>